<sequence length="38" mass="4192">MNTVLSRANAIFAFSLSVLAGLTFLCFLSTAFNEYRSD</sequence>
<gene>
    <name evidence="9" type="ORF">X975_00698</name>
</gene>
<feature type="non-terminal residue" evidence="9">
    <location>
        <position position="38"/>
    </location>
</feature>
<organism evidence="9 10">
    <name type="scientific">Stegodyphus mimosarum</name>
    <name type="common">African social velvet spider</name>
    <dbReference type="NCBI Taxonomy" id="407821"/>
    <lineage>
        <taxon>Eukaryota</taxon>
        <taxon>Metazoa</taxon>
        <taxon>Ecdysozoa</taxon>
        <taxon>Arthropoda</taxon>
        <taxon>Chelicerata</taxon>
        <taxon>Arachnida</taxon>
        <taxon>Araneae</taxon>
        <taxon>Araneomorphae</taxon>
        <taxon>Entelegynae</taxon>
        <taxon>Eresoidea</taxon>
        <taxon>Eresidae</taxon>
        <taxon>Stegodyphus</taxon>
    </lineage>
</organism>
<dbReference type="InterPro" id="IPR007653">
    <property type="entry name" value="SPC3"/>
</dbReference>
<keyword evidence="7 8" id="KW-0472">Membrane</keyword>
<evidence type="ECO:0000313" key="9">
    <source>
        <dbReference type="EMBL" id="KFM65065.1"/>
    </source>
</evidence>
<evidence type="ECO:0000256" key="4">
    <source>
        <dbReference type="ARBA" id="ARBA00022824"/>
    </source>
</evidence>
<feature type="transmembrane region" description="Helical" evidence="8">
    <location>
        <begin position="12"/>
        <end position="32"/>
    </location>
</feature>
<keyword evidence="6 8" id="KW-1133">Transmembrane helix</keyword>
<dbReference type="GO" id="GO:0005787">
    <property type="term" value="C:signal peptidase complex"/>
    <property type="evidence" value="ECO:0007669"/>
    <property type="project" value="InterPro"/>
</dbReference>
<dbReference type="Pfam" id="PF04573">
    <property type="entry name" value="SPC22"/>
    <property type="match status" value="1"/>
</dbReference>
<dbReference type="GO" id="GO:0006465">
    <property type="term" value="P:signal peptide processing"/>
    <property type="evidence" value="ECO:0007669"/>
    <property type="project" value="InterPro"/>
</dbReference>
<dbReference type="Proteomes" id="UP000054359">
    <property type="component" value="Unassembled WGS sequence"/>
</dbReference>
<keyword evidence="10" id="KW-1185">Reference proteome</keyword>
<evidence type="ECO:0000256" key="3">
    <source>
        <dbReference type="ARBA" id="ARBA00022692"/>
    </source>
</evidence>
<evidence type="ECO:0000256" key="7">
    <source>
        <dbReference type="ARBA" id="ARBA00023136"/>
    </source>
</evidence>
<evidence type="ECO:0000256" key="5">
    <source>
        <dbReference type="ARBA" id="ARBA00022968"/>
    </source>
</evidence>
<dbReference type="STRING" id="407821.A0A087TIX6"/>
<evidence type="ECO:0000256" key="8">
    <source>
        <dbReference type="SAM" id="Phobius"/>
    </source>
</evidence>
<keyword evidence="5" id="KW-0735">Signal-anchor</keyword>
<comment type="subcellular location">
    <subcellularLocation>
        <location evidence="1">Endoplasmic reticulum membrane</location>
        <topology evidence="1">Single-pass type II membrane protein</topology>
    </subcellularLocation>
</comment>
<accession>A0A087TIX6</accession>
<evidence type="ECO:0000256" key="6">
    <source>
        <dbReference type="ARBA" id="ARBA00022989"/>
    </source>
</evidence>
<keyword evidence="3 8" id="KW-0812">Transmembrane</keyword>
<dbReference type="EMBL" id="KK115412">
    <property type="protein sequence ID" value="KFM65065.1"/>
    <property type="molecule type" value="Genomic_DNA"/>
</dbReference>
<protein>
    <submittedName>
        <fullName evidence="9">Signal peptidase complex subunit 3</fullName>
    </submittedName>
</protein>
<dbReference type="OrthoDB" id="10261524at2759"/>
<keyword evidence="4" id="KW-0256">Endoplasmic reticulum</keyword>
<dbReference type="AlphaFoldDB" id="A0A087TIX6"/>
<evidence type="ECO:0000256" key="1">
    <source>
        <dbReference type="ARBA" id="ARBA00004648"/>
    </source>
</evidence>
<reference evidence="9 10" key="1">
    <citation type="submission" date="2013-11" db="EMBL/GenBank/DDBJ databases">
        <title>Genome sequencing of Stegodyphus mimosarum.</title>
        <authorList>
            <person name="Bechsgaard J."/>
        </authorList>
    </citation>
    <scope>NUCLEOTIDE SEQUENCE [LARGE SCALE GENOMIC DNA]</scope>
</reference>
<evidence type="ECO:0000256" key="2">
    <source>
        <dbReference type="ARBA" id="ARBA00009289"/>
    </source>
</evidence>
<evidence type="ECO:0000313" key="10">
    <source>
        <dbReference type="Proteomes" id="UP000054359"/>
    </source>
</evidence>
<comment type="similarity">
    <text evidence="2">Belongs to the SPCS3 family.</text>
</comment>
<proteinExistence type="inferred from homology"/>
<name>A0A087TIX6_STEMI</name>